<dbReference type="Gene3D" id="1.10.10.60">
    <property type="entry name" value="Homeodomain-like"/>
    <property type="match status" value="1"/>
</dbReference>
<sequence>MSEGFEIHQENNEGSGGGKSSNDNEGEENSFDLNEGAAMMSSDEELEEENNNEEEGNSTNPSSSSTASREGKRGSGVRQYVRSKMPRLRWTPDLHLSFVHAVQRLGGQERATPKLVLQLMNVRGLSIAHVKSHLQMYRSKKLDDSGQVVRSERQRSKHEVGGVAYETMMKRSSPHQHFKMGNGGIFLTTNYTTTTTPFSSLPHSSKPTNHHLWHLNHQIPSIRRPITPPLQTQLASRITPMRPSRFLEEKKWPPFHHWKFKRLPNTNNITLPSSHSSPFATTSDFITFGDNTTTTIRDYLSNSNTFKLNHQDKQLQHKEKQWVPDLQLGLSHHKDGDNNDGTGTPEISTKLSLS</sequence>
<feature type="domain" description="HTH myb-type" evidence="6">
    <location>
        <begin position="82"/>
        <end position="142"/>
    </location>
</feature>
<evidence type="ECO:0000313" key="7">
    <source>
        <dbReference type="Proteomes" id="UP000515211"/>
    </source>
</evidence>
<name>A0A6P4CVU6_ARADU</name>
<gene>
    <name evidence="8" type="primary">LOC107482239</name>
</gene>
<dbReference type="PROSITE" id="PS51294">
    <property type="entry name" value="HTH_MYB"/>
    <property type="match status" value="1"/>
</dbReference>
<evidence type="ECO:0000256" key="2">
    <source>
        <dbReference type="ARBA" id="ARBA00023015"/>
    </source>
</evidence>
<dbReference type="InterPro" id="IPR001005">
    <property type="entry name" value="SANT/Myb"/>
</dbReference>
<dbReference type="KEGG" id="adu:107482239"/>
<organism evidence="7 8">
    <name type="scientific">Arachis duranensis</name>
    <name type="common">Wild peanut</name>
    <dbReference type="NCBI Taxonomy" id="130453"/>
    <lineage>
        <taxon>Eukaryota</taxon>
        <taxon>Viridiplantae</taxon>
        <taxon>Streptophyta</taxon>
        <taxon>Embryophyta</taxon>
        <taxon>Tracheophyta</taxon>
        <taxon>Spermatophyta</taxon>
        <taxon>Magnoliopsida</taxon>
        <taxon>eudicotyledons</taxon>
        <taxon>Gunneridae</taxon>
        <taxon>Pentapetalae</taxon>
        <taxon>rosids</taxon>
        <taxon>fabids</taxon>
        <taxon>Fabales</taxon>
        <taxon>Fabaceae</taxon>
        <taxon>Papilionoideae</taxon>
        <taxon>50 kb inversion clade</taxon>
        <taxon>dalbergioids sensu lato</taxon>
        <taxon>Dalbergieae</taxon>
        <taxon>Pterocarpus clade</taxon>
        <taxon>Arachis</taxon>
    </lineage>
</organism>
<reference evidence="7" key="1">
    <citation type="journal article" date="2016" name="Nat. Genet.">
        <title>The genome sequences of Arachis duranensis and Arachis ipaensis, the diploid ancestors of cultivated peanut.</title>
        <authorList>
            <person name="Bertioli D.J."/>
            <person name="Cannon S.B."/>
            <person name="Froenicke L."/>
            <person name="Huang G."/>
            <person name="Farmer A.D."/>
            <person name="Cannon E.K."/>
            <person name="Liu X."/>
            <person name="Gao D."/>
            <person name="Clevenger J."/>
            <person name="Dash S."/>
            <person name="Ren L."/>
            <person name="Moretzsohn M.C."/>
            <person name="Shirasawa K."/>
            <person name="Huang W."/>
            <person name="Vidigal B."/>
            <person name="Abernathy B."/>
            <person name="Chu Y."/>
            <person name="Niederhuth C.E."/>
            <person name="Umale P."/>
            <person name="Araujo A.C."/>
            <person name="Kozik A."/>
            <person name="Kim K.D."/>
            <person name="Burow M.D."/>
            <person name="Varshney R.K."/>
            <person name="Wang X."/>
            <person name="Zhang X."/>
            <person name="Barkley N."/>
            <person name="Guimaraes P.M."/>
            <person name="Isobe S."/>
            <person name="Guo B."/>
            <person name="Liao B."/>
            <person name="Stalker H.T."/>
            <person name="Schmitz R.J."/>
            <person name="Scheffler B.E."/>
            <person name="Leal-Bertioli S.C."/>
            <person name="Xun X."/>
            <person name="Jackson S.A."/>
            <person name="Michelmore R."/>
            <person name="Ozias-Akins P."/>
        </authorList>
    </citation>
    <scope>NUCLEOTIDE SEQUENCE [LARGE SCALE GENOMIC DNA]</scope>
    <source>
        <strain evidence="7">cv. V14167</strain>
    </source>
</reference>
<evidence type="ECO:0000256" key="5">
    <source>
        <dbReference type="SAM" id="MobiDB-lite"/>
    </source>
</evidence>
<dbReference type="RefSeq" id="XP_015958155.1">
    <property type="nucleotide sequence ID" value="XM_016102669.3"/>
</dbReference>
<feature type="compositionally biased region" description="Basic and acidic residues" evidence="5">
    <location>
        <begin position="1"/>
        <end position="11"/>
    </location>
</feature>
<dbReference type="PANTHER" id="PTHR31314">
    <property type="entry name" value="MYB FAMILY TRANSCRIPTION FACTOR PHL7-LIKE"/>
    <property type="match status" value="1"/>
</dbReference>
<evidence type="ECO:0000256" key="1">
    <source>
        <dbReference type="ARBA" id="ARBA00004123"/>
    </source>
</evidence>
<feature type="region of interest" description="Disordered" evidence="5">
    <location>
        <begin position="1"/>
        <end position="84"/>
    </location>
</feature>
<dbReference type="InterPro" id="IPR009057">
    <property type="entry name" value="Homeodomain-like_sf"/>
</dbReference>
<dbReference type="InterPro" id="IPR046955">
    <property type="entry name" value="PHR1-like"/>
</dbReference>
<feature type="compositionally biased region" description="Low complexity" evidence="5">
    <location>
        <begin position="57"/>
        <end position="68"/>
    </location>
</feature>
<reference evidence="8" key="2">
    <citation type="submission" date="2025-08" db="UniProtKB">
        <authorList>
            <consortium name="RefSeq"/>
        </authorList>
    </citation>
    <scope>IDENTIFICATION</scope>
    <source>
        <tissue evidence="8">Whole plant</tissue>
    </source>
</reference>
<dbReference type="GeneID" id="107482239"/>
<dbReference type="FunFam" id="1.10.10.60:FF:000002">
    <property type="entry name" value="Myb family transcription factor"/>
    <property type="match status" value="1"/>
</dbReference>
<dbReference type="PANTHER" id="PTHR31314:SF164">
    <property type="entry name" value="HTH MYB-TYPE DOMAIN-CONTAINING PROTEIN"/>
    <property type="match status" value="1"/>
</dbReference>
<accession>A0A6P4CVU6</accession>
<keyword evidence="3" id="KW-0804">Transcription</keyword>
<evidence type="ECO:0000259" key="6">
    <source>
        <dbReference type="PROSITE" id="PS51294"/>
    </source>
</evidence>
<feature type="region of interest" description="Disordered" evidence="5">
    <location>
        <begin position="329"/>
        <end position="354"/>
    </location>
</feature>
<protein>
    <submittedName>
        <fullName evidence="8">Transcription repressor KAN1-like</fullName>
    </submittedName>
</protein>
<evidence type="ECO:0000256" key="4">
    <source>
        <dbReference type="ARBA" id="ARBA00023242"/>
    </source>
</evidence>
<dbReference type="InterPro" id="IPR006447">
    <property type="entry name" value="Myb_dom_plants"/>
</dbReference>
<evidence type="ECO:0000256" key="3">
    <source>
        <dbReference type="ARBA" id="ARBA00023163"/>
    </source>
</evidence>
<dbReference type="GO" id="GO:0003700">
    <property type="term" value="F:DNA-binding transcription factor activity"/>
    <property type="evidence" value="ECO:0007669"/>
    <property type="project" value="InterPro"/>
</dbReference>
<feature type="compositionally biased region" description="Polar residues" evidence="5">
    <location>
        <begin position="339"/>
        <end position="354"/>
    </location>
</feature>
<evidence type="ECO:0000313" key="8">
    <source>
        <dbReference type="RefSeq" id="XP_015958155.1"/>
    </source>
</evidence>
<dbReference type="Pfam" id="PF00249">
    <property type="entry name" value="Myb_DNA-binding"/>
    <property type="match status" value="1"/>
</dbReference>
<keyword evidence="4" id="KW-0539">Nucleus</keyword>
<dbReference type="Proteomes" id="UP000515211">
    <property type="component" value="Chromosome 3"/>
</dbReference>
<dbReference type="SUPFAM" id="SSF46689">
    <property type="entry name" value="Homeodomain-like"/>
    <property type="match status" value="1"/>
</dbReference>
<dbReference type="NCBIfam" id="TIGR01557">
    <property type="entry name" value="myb_SHAQKYF"/>
    <property type="match status" value="1"/>
</dbReference>
<keyword evidence="2" id="KW-0805">Transcription regulation</keyword>
<proteinExistence type="predicted"/>
<dbReference type="GO" id="GO:0005634">
    <property type="term" value="C:nucleus"/>
    <property type="evidence" value="ECO:0007669"/>
    <property type="project" value="UniProtKB-SubCell"/>
</dbReference>
<comment type="subcellular location">
    <subcellularLocation>
        <location evidence="1">Nucleus</location>
    </subcellularLocation>
</comment>
<keyword evidence="7" id="KW-1185">Reference proteome</keyword>
<dbReference type="InterPro" id="IPR017930">
    <property type="entry name" value="Myb_dom"/>
</dbReference>
<feature type="compositionally biased region" description="Acidic residues" evidence="5">
    <location>
        <begin position="42"/>
        <end position="56"/>
    </location>
</feature>
<dbReference type="AlphaFoldDB" id="A0A6P4CVU6"/>
<dbReference type="GO" id="GO:0003677">
    <property type="term" value="F:DNA binding"/>
    <property type="evidence" value="ECO:0007669"/>
    <property type="project" value="InterPro"/>
</dbReference>